<dbReference type="InterPro" id="IPR000157">
    <property type="entry name" value="TIR_dom"/>
</dbReference>
<dbReference type="SUPFAM" id="SSF52058">
    <property type="entry name" value="L domain-like"/>
    <property type="match status" value="3"/>
</dbReference>
<evidence type="ECO:0000256" key="12">
    <source>
        <dbReference type="SAM" id="SignalP"/>
    </source>
</evidence>
<dbReference type="SMART" id="SM00369">
    <property type="entry name" value="LRR_TYP"/>
    <property type="match status" value="21"/>
</dbReference>
<evidence type="ECO:0000313" key="15">
    <source>
        <dbReference type="Proteomes" id="UP001152759"/>
    </source>
</evidence>
<evidence type="ECO:0000256" key="2">
    <source>
        <dbReference type="ARBA" id="ARBA00009634"/>
    </source>
</evidence>
<protein>
    <recommendedName>
        <fullName evidence="13">TIR domain-containing protein</fullName>
    </recommendedName>
</protein>
<dbReference type="KEGG" id="btab:109033743"/>
<dbReference type="Pfam" id="PF13855">
    <property type="entry name" value="LRR_8"/>
    <property type="match status" value="5"/>
</dbReference>
<evidence type="ECO:0000256" key="5">
    <source>
        <dbReference type="ARBA" id="ARBA00022692"/>
    </source>
</evidence>
<dbReference type="PANTHER" id="PTHR24366:SF96">
    <property type="entry name" value="LEUCINE RICH REPEAT CONTAINING 53"/>
    <property type="match status" value="1"/>
</dbReference>
<dbReference type="PROSITE" id="PS51450">
    <property type="entry name" value="LRR"/>
    <property type="match status" value="12"/>
</dbReference>
<dbReference type="InterPro" id="IPR035897">
    <property type="entry name" value="Toll_tir_struct_dom_sf"/>
</dbReference>
<evidence type="ECO:0000313" key="14">
    <source>
        <dbReference type="EMBL" id="CAH0384104.1"/>
    </source>
</evidence>
<gene>
    <name evidence="14" type="ORF">BEMITA_LOCUS3479</name>
</gene>
<dbReference type="SMART" id="SM00364">
    <property type="entry name" value="LRR_BAC"/>
    <property type="match status" value="7"/>
</dbReference>
<evidence type="ECO:0000256" key="11">
    <source>
        <dbReference type="SAM" id="Phobius"/>
    </source>
</evidence>
<evidence type="ECO:0000256" key="3">
    <source>
        <dbReference type="ARBA" id="ARBA00022475"/>
    </source>
</evidence>
<keyword evidence="7" id="KW-0677">Repeat</keyword>
<sequence length="1414" mass="161499">MRLMGNMRERVIKQTSQLALLVLNFLACALASEPCNVFLEPNATSSKLSAFCKLPTIPRELILPESDNVIKLRLECNQDIHAESFIYLSLLSHFNQIEEFNLTNCKVAEISENVFSQSPGLKKLTVNSRNFDWSPTKSLRIKSRSFRPLKELHHLDLSFNNMDSLPDGVFCPLKKLQHLNLSNNAIADITRLGLSAKKWAPPRVSSPRPTTSEGDADGEGTTECHGGSELRTLDLSANRIQSLAELSDVSKFKRLHTLLLNDNLITEIPKNAFSSLHNVHILNLTNNNIQTLTENVFTNCKELQEIHLQNNSLAQLPKGLLNHLNKLLILDLSSNQLTSNQIDESTFVGLIRLIVLNLSSNRLTRINSKTFKDLLFLQILDLHNNSIGFIENDSFLPLYNLHTLNLSNNRLHHVTSNLLNGLFVLTKLNLNNNLITTVDEIAFRNCSDLKELDLSSNAISELPTALTDLSFLKSLDLGENQISEIKPNSFKNMAQLTGLRLIDNSIGNLTKDMFVDLPNLQVLNLAKNKVQSIERGTFDKNVQIEAIRLDYNYLQDINGVFSSLVSLLWLNLSDNHLVWFDYAFLPTNLKWLDIHNNYIEKLGNYYKIMNELQLKTLDASYNRIVELNELSIPNSVEIMFVNNNMIRKIETNTFFDKKNLARVDIYANELSRLELNSLRLDKLSEDRNIPEFYIAGNPFVCDCNMDWLPAINNMTHLRQYPKIMDLSNIVCQMTTSRGTQNLQMSTSMKTNEFLCRYETHCFALCHCCDFDACDCEMTCPSNCTCYHDQTWNTNLVDCSNQNLNHISDKISMYASHVYLDGNNFAELSNHLFIGRKNLKVLFFNNSNIQTIRNNTFNGLSTLQTLHLEHNSLVTLYGNEFENLYNLKELYLNNNKLAYINNITFQNLRSLELLKLHDNQLMHFNFVLLNFYNSHLIKVSLHDNPWSCDCTHLQDLATYISNNYNQIENVNAINCYYNNSSNNLVKNIINWNNTACIDFPASSIIRNIIVSDYFIVVVSSLILLFLVLAILFVLFRDSFKYWLFNNYNIKIFKFKHYNSGQMTNKYYLEDRDKLYDAYVVYSALDENEFVLRSVCNELEPTYQICLHYRDLPAINTASSPYLQNSLTSVIIEAAEASKRIILVATKNFLQNEWLKLEFKNALLECLKGRIFKLIIIEDANSNLNNVDNDFRLYFKSCTRLKYNEKKFWDKLKYSMPNNNHSGTRHTKKACNNYNRKNINNYTIESTTNSVASNHSRRHQHYINDKNHQQQLHHHQHHHQQHPLAAHPLFRPVIGNGDLVPVVPMPVPVVPVYGGSEMVAMPNSRHSVDKSHSARQLSGDSSADYSSATTATPSPRPSSDHIYSSIDTPEYPSFDRTPARNQSWRAAPAPSAPAAAAATPGVGVDSAGHPVQAYLV</sequence>
<reference evidence="14" key="1">
    <citation type="submission" date="2021-12" db="EMBL/GenBank/DDBJ databases">
        <authorList>
            <person name="King R."/>
        </authorList>
    </citation>
    <scope>NUCLEOTIDE SEQUENCE</scope>
</reference>
<feature type="region of interest" description="Disordered" evidence="10">
    <location>
        <begin position="1322"/>
        <end position="1399"/>
    </location>
</feature>
<evidence type="ECO:0000256" key="10">
    <source>
        <dbReference type="SAM" id="MobiDB-lite"/>
    </source>
</evidence>
<dbReference type="FunFam" id="3.80.10.10:FF:001164">
    <property type="entry name" value="GH01279p"/>
    <property type="match status" value="1"/>
</dbReference>
<keyword evidence="4" id="KW-0433">Leucine-rich repeat</keyword>
<dbReference type="InterPro" id="IPR001611">
    <property type="entry name" value="Leu-rich_rpt"/>
</dbReference>
<dbReference type="SMART" id="SM00255">
    <property type="entry name" value="TIR"/>
    <property type="match status" value="1"/>
</dbReference>
<proteinExistence type="inferred from homology"/>
<dbReference type="PANTHER" id="PTHR24366">
    <property type="entry name" value="IG(IMMUNOGLOBULIN) AND LRR(LEUCINE RICH REPEAT) DOMAINS"/>
    <property type="match status" value="1"/>
</dbReference>
<keyword evidence="9 11" id="KW-0472">Membrane</keyword>
<dbReference type="SMART" id="SM00365">
    <property type="entry name" value="LRR_SD22"/>
    <property type="match status" value="9"/>
</dbReference>
<evidence type="ECO:0000256" key="6">
    <source>
        <dbReference type="ARBA" id="ARBA00022729"/>
    </source>
</evidence>
<name>A0A9P0A215_BEMTA</name>
<comment type="subcellular location">
    <subcellularLocation>
        <location evidence="1">Cell membrane</location>
    </subcellularLocation>
</comment>
<evidence type="ECO:0000256" key="4">
    <source>
        <dbReference type="ARBA" id="ARBA00022614"/>
    </source>
</evidence>
<feature type="chain" id="PRO_5040266453" description="TIR domain-containing protein" evidence="12">
    <location>
        <begin position="32"/>
        <end position="1414"/>
    </location>
</feature>
<feature type="transmembrane region" description="Helical" evidence="11">
    <location>
        <begin position="1012"/>
        <end position="1034"/>
    </location>
</feature>
<dbReference type="PROSITE" id="PS50104">
    <property type="entry name" value="TIR"/>
    <property type="match status" value="1"/>
</dbReference>
<keyword evidence="3" id="KW-1003">Cell membrane</keyword>
<dbReference type="Proteomes" id="UP001152759">
    <property type="component" value="Chromosome 2"/>
</dbReference>
<feature type="region of interest" description="Disordered" evidence="10">
    <location>
        <begin position="199"/>
        <end position="227"/>
    </location>
</feature>
<organism evidence="14 15">
    <name type="scientific">Bemisia tabaci</name>
    <name type="common">Sweetpotato whitefly</name>
    <name type="synonym">Aleurodes tabaci</name>
    <dbReference type="NCBI Taxonomy" id="7038"/>
    <lineage>
        <taxon>Eukaryota</taxon>
        <taxon>Metazoa</taxon>
        <taxon>Ecdysozoa</taxon>
        <taxon>Arthropoda</taxon>
        <taxon>Hexapoda</taxon>
        <taxon>Insecta</taxon>
        <taxon>Pterygota</taxon>
        <taxon>Neoptera</taxon>
        <taxon>Paraneoptera</taxon>
        <taxon>Hemiptera</taxon>
        <taxon>Sternorrhyncha</taxon>
        <taxon>Aleyrodoidea</taxon>
        <taxon>Aleyrodidae</taxon>
        <taxon>Aleyrodinae</taxon>
        <taxon>Bemisia</taxon>
    </lineage>
</organism>
<evidence type="ECO:0000259" key="13">
    <source>
        <dbReference type="PROSITE" id="PS50104"/>
    </source>
</evidence>
<evidence type="ECO:0000256" key="1">
    <source>
        <dbReference type="ARBA" id="ARBA00004236"/>
    </source>
</evidence>
<feature type="signal peptide" evidence="12">
    <location>
        <begin position="1"/>
        <end position="31"/>
    </location>
</feature>
<dbReference type="Gene3D" id="3.80.10.10">
    <property type="entry name" value="Ribonuclease Inhibitor"/>
    <property type="match status" value="7"/>
</dbReference>
<dbReference type="InterPro" id="IPR003591">
    <property type="entry name" value="Leu-rich_rpt_typical-subtyp"/>
</dbReference>
<accession>A0A9P0A215</accession>
<feature type="compositionally biased region" description="Low complexity" evidence="10">
    <location>
        <begin position="1336"/>
        <end position="1351"/>
    </location>
</feature>
<dbReference type="SUPFAM" id="SSF52200">
    <property type="entry name" value="Toll/Interleukin receptor TIR domain"/>
    <property type="match status" value="1"/>
</dbReference>
<dbReference type="GO" id="GO:0005886">
    <property type="term" value="C:plasma membrane"/>
    <property type="evidence" value="ECO:0007669"/>
    <property type="project" value="UniProtKB-SubCell"/>
</dbReference>
<dbReference type="Gene3D" id="3.40.50.10140">
    <property type="entry name" value="Toll/interleukin-1 receptor homology (TIR) domain"/>
    <property type="match status" value="1"/>
</dbReference>
<evidence type="ECO:0000256" key="9">
    <source>
        <dbReference type="ARBA" id="ARBA00023136"/>
    </source>
</evidence>
<evidence type="ECO:0000256" key="8">
    <source>
        <dbReference type="ARBA" id="ARBA00022989"/>
    </source>
</evidence>
<keyword evidence="8 11" id="KW-1133">Transmembrane helix</keyword>
<evidence type="ECO:0000256" key="7">
    <source>
        <dbReference type="ARBA" id="ARBA00022737"/>
    </source>
</evidence>
<keyword evidence="15" id="KW-1185">Reference proteome</keyword>
<dbReference type="InterPro" id="IPR032675">
    <property type="entry name" value="LRR_dom_sf"/>
</dbReference>
<feature type="compositionally biased region" description="Low complexity" evidence="10">
    <location>
        <begin position="201"/>
        <end position="212"/>
    </location>
</feature>
<dbReference type="GO" id="GO:0007165">
    <property type="term" value="P:signal transduction"/>
    <property type="evidence" value="ECO:0007669"/>
    <property type="project" value="InterPro"/>
</dbReference>
<feature type="domain" description="TIR" evidence="13">
    <location>
        <begin position="1072"/>
        <end position="1214"/>
    </location>
</feature>
<dbReference type="FunFam" id="3.80.10.10:FF:001438">
    <property type="entry name" value="Uncharacterized protein"/>
    <property type="match status" value="1"/>
</dbReference>
<keyword evidence="5 11" id="KW-0812">Transmembrane</keyword>
<keyword evidence="6 12" id="KW-0732">Signal</keyword>
<dbReference type="EMBL" id="OU963863">
    <property type="protein sequence ID" value="CAH0384104.1"/>
    <property type="molecule type" value="Genomic_DNA"/>
</dbReference>
<comment type="similarity">
    <text evidence="2">Belongs to the Toll-like receptor family.</text>
</comment>
<feature type="compositionally biased region" description="Low complexity" evidence="10">
    <location>
        <begin position="1384"/>
        <end position="1396"/>
    </location>
</feature>